<dbReference type="EnsemblPlants" id="KEH23086">
    <property type="protein sequence ID" value="KEH23086"/>
    <property type="gene ID" value="MTR_7g066260"/>
</dbReference>
<dbReference type="AlphaFoldDB" id="A0A072U0X6"/>
<evidence type="ECO:0000313" key="1">
    <source>
        <dbReference type="EMBL" id="KEH23086.1"/>
    </source>
</evidence>
<dbReference type="Pfam" id="PF05056">
    <property type="entry name" value="DUF674"/>
    <property type="match status" value="1"/>
</dbReference>
<dbReference type="OrthoDB" id="1277335at2759"/>
<dbReference type="InterPro" id="IPR007750">
    <property type="entry name" value="DUF674"/>
</dbReference>
<keyword evidence="3" id="KW-1185">Reference proteome</keyword>
<dbReference type="PaxDb" id="3880-AES66152"/>
<proteinExistence type="predicted"/>
<dbReference type="OMA" id="QVIRICE"/>
<evidence type="ECO:0000313" key="2">
    <source>
        <dbReference type="EnsemblPlants" id="KEH23086"/>
    </source>
</evidence>
<sequence>MAAGNLSESVEQGDEVTLRVMVDKEINKVVYAEAGKDFVDALFSFLTLPLGTISRLVAKESDIEAVRFGSLSTLYQSVSDLDEHYLWSNTCKEMLLNPRNSMEAYCQQLKLNIDDTPAQYFTCKDWQSCRGFINGSRVTTYRNQKCICGRLLNKAASVKTDLTPVANGFVKETATFIIRDDLCVIPNDLGTSLHLLQTHGLNDIADVEKKTLVINKKEVVDLLKLSLHSKTPLTDFIFKKEKILGNSNPTLRFRIGNGLPSDSNKGMKNMIVKVFLRKSKRKILFATADEDFADFLFSFLTFPMGGVLQMLEGFSSLSCIDILYKSMTELNAERCLTSQELKNKLTKPRIFANFELKNQILPIGTCPLTCTFDSGEPAKLVDPKSSLSGGYIKGPLTIMVTDDLVVTPMSSIDAVSYLERMKVPLNDVEEIFISIGVEEGLSILKASLTSTSALTNGLKQYIGSTTVHASLSSRAASTDIPLYNLKKPKEEKEA</sequence>
<reference evidence="1 3" key="1">
    <citation type="journal article" date="2011" name="Nature">
        <title>The Medicago genome provides insight into the evolution of rhizobial symbioses.</title>
        <authorList>
            <person name="Young N.D."/>
            <person name="Debelle F."/>
            <person name="Oldroyd G.E."/>
            <person name="Geurts R."/>
            <person name="Cannon S.B."/>
            <person name="Udvardi M.K."/>
            <person name="Benedito V.A."/>
            <person name="Mayer K.F."/>
            <person name="Gouzy J."/>
            <person name="Schoof H."/>
            <person name="Van de Peer Y."/>
            <person name="Proost S."/>
            <person name="Cook D.R."/>
            <person name="Meyers B.C."/>
            <person name="Spannagl M."/>
            <person name="Cheung F."/>
            <person name="De Mita S."/>
            <person name="Krishnakumar V."/>
            <person name="Gundlach H."/>
            <person name="Zhou S."/>
            <person name="Mudge J."/>
            <person name="Bharti A.K."/>
            <person name="Murray J.D."/>
            <person name="Naoumkina M.A."/>
            <person name="Rosen B."/>
            <person name="Silverstein K.A."/>
            <person name="Tang H."/>
            <person name="Rombauts S."/>
            <person name="Zhao P.X."/>
            <person name="Zhou P."/>
            <person name="Barbe V."/>
            <person name="Bardou P."/>
            <person name="Bechner M."/>
            <person name="Bellec A."/>
            <person name="Berger A."/>
            <person name="Berges H."/>
            <person name="Bidwell S."/>
            <person name="Bisseling T."/>
            <person name="Choisne N."/>
            <person name="Couloux A."/>
            <person name="Denny R."/>
            <person name="Deshpande S."/>
            <person name="Dai X."/>
            <person name="Doyle J.J."/>
            <person name="Dudez A.M."/>
            <person name="Farmer A.D."/>
            <person name="Fouteau S."/>
            <person name="Franken C."/>
            <person name="Gibelin C."/>
            <person name="Gish J."/>
            <person name="Goldstein S."/>
            <person name="Gonzalez A.J."/>
            <person name="Green P.J."/>
            <person name="Hallab A."/>
            <person name="Hartog M."/>
            <person name="Hua A."/>
            <person name="Humphray S.J."/>
            <person name="Jeong D.H."/>
            <person name="Jing Y."/>
            <person name="Jocker A."/>
            <person name="Kenton S.M."/>
            <person name="Kim D.J."/>
            <person name="Klee K."/>
            <person name="Lai H."/>
            <person name="Lang C."/>
            <person name="Lin S."/>
            <person name="Macmil S.L."/>
            <person name="Magdelenat G."/>
            <person name="Matthews L."/>
            <person name="McCorrison J."/>
            <person name="Monaghan E.L."/>
            <person name="Mun J.H."/>
            <person name="Najar F.Z."/>
            <person name="Nicholson C."/>
            <person name="Noirot C."/>
            <person name="O'Bleness M."/>
            <person name="Paule C.R."/>
            <person name="Poulain J."/>
            <person name="Prion F."/>
            <person name="Qin B."/>
            <person name="Qu C."/>
            <person name="Retzel E.F."/>
            <person name="Riddle C."/>
            <person name="Sallet E."/>
            <person name="Samain S."/>
            <person name="Samson N."/>
            <person name="Sanders I."/>
            <person name="Saurat O."/>
            <person name="Scarpelli C."/>
            <person name="Schiex T."/>
            <person name="Segurens B."/>
            <person name="Severin A.J."/>
            <person name="Sherrier D.J."/>
            <person name="Shi R."/>
            <person name="Sims S."/>
            <person name="Singer S.R."/>
            <person name="Sinharoy S."/>
            <person name="Sterck L."/>
            <person name="Viollet A."/>
            <person name="Wang B.B."/>
            <person name="Wang K."/>
            <person name="Wang M."/>
            <person name="Wang X."/>
            <person name="Warfsmann J."/>
            <person name="Weissenbach J."/>
            <person name="White D.D."/>
            <person name="White J.D."/>
            <person name="Wiley G.B."/>
            <person name="Wincker P."/>
            <person name="Xing Y."/>
            <person name="Yang L."/>
            <person name="Yao Z."/>
            <person name="Ying F."/>
            <person name="Zhai J."/>
            <person name="Zhou L."/>
            <person name="Zuber A."/>
            <person name="Denarie J."/>
            <person name="Dixon R.A."/>
            <person name="May G.D."/>
            <person name="Schwartz D.C."/>
            <person name="Rogers J."/>
            <person name="Quetier F."/>
            <person name="Town C.D."/>
            <person name="Roe B.A."/>
        </authorList>
    </citation>
    <scope>NUCLEOTIDE SEQUENCE [LARGE SCALE GENOMIC DNA]</scope>
    <source>
        <strain evidence="1">A17</strain>
        <strain evidence="2 3">cv. Jemalong A17</strain>
    </source>
</reference>
<gene>
    <name evidence="2" type="primary">25498672</name>
    <name evidence="1" type="ordered locus">MTR_7g066260</name>
</gene>
<reference evidence="2" key="3">
    <citation type="submission" date="2015-04" db="UniProtKB">
        <authorList>
            <consortium name="EnsemblPlants"/>
        </authorList>
    </citation>
    <scope>IDENTIFICATION</scope>
    <source>
        <strain evidence="2">cv. Jemalong A17</strain>
    </source>
</reference>
<dbReference type="PANTHER" id="PTHR33103:SF27">
    <property type="entry name" value="OS04G0594700 PROTEIN"/>
    <property type="match status" value="1"/>
</dbReference>
<protein>
    <submittedName>
        <fullName evidence="1">DUF674 family protein</fullName>
    </submittedName>
</protein>
<accession>A0A072U0X6</accession>
<evidence type="ECO:0000313" key="3">
    <source>
        <dbReference type="Proteomes" id="UP000002051"/>
    </source>
</evidence>
<dbReference type="HOGENOM" id="CLU_030757_1_1_1"/>
<organism evidence="1 3">
    <name type="scientific">Medicago truncatula</name>
    <name type="common">Barrel medic</name>
    <name type="synonym">Medicago tribuloides</name>
    <dbReference type="NCBI Taxonomy" id="3880"/>
    <lineage>
        <taxon>Eukaryota</taxon>
        <taxon>Viridiplantae</taxon>
        <taxon>Streptophyta</taxon>
        <taxon>Embryophyta</taxon>
        <taxon>Tracheophyta</taxon>
        <taxon>Spermatophyta</taxon>
        <taxon>Magnoliopsida</taxon>
        <taxon>eudicotyledons</taxon>
        <taxon>Gunneridae</taxon>
        <taxon>Pentapetalae</taxon>
        <taxon>rosids</taxon>
        <taxon>fabids</taxon>
        <taxon>Fabales</taxon>
        <taxon>Fabaceae</taxon>
        <taxon>Papilionoideae</taxon>
        <taxon>50 kb inversion clade</taxon>
        <taxon>NPAAA clade</taxon>
        <taxon>Hologalegina</taxon>
        <taxon>IRL clade</taxon>
        <taxon>Trifolieae</taxon>
        <taxon>Medicago</taxon>
    </lineage>
</organism>
<dbReference type="EMBL" id="CM001223">
    <property type="protein sequence ID" value="KEH23086.1"/>
    <property type="molecule type" value="Genomic_DNA"/>
</dbReference>
<dbReference type="PANTHER" id="PTHR33103">
    <property type="entry name" value="OS01G0153900 PROTEIN"/>
    <property type="match status" value="1"/>
</dbReference>
<reference evidence="1 3" key="2">
    <citation type="journal article" date="2014" name="BMC Genomics">
        <title>An improved genome release (version Mt4.0) for the model legume Medicago truncatula.</title>
        <authorList>
            <person name="Tang H."/>
            <person name="Krishnakumar V."/>
            <person name="Bidwell S."/>
            <person name="Rosen B."/>
            <person name="Chan A."/>
            <person name="Zhou S."/>
            <person name="Gentzbittel L."/>
            <person name="Childs K.L."/>
            <person name="Yandell M."/>
            <person name="Gundlach H."/>
            <person name="Mayer K.F."/>
            <person name="Schwartz D.C."/>
            <person name="Town C.D."/>
        </authorList>
    </citation>
    <scope>GENOME REANNOTATION</scope>
    <source>
        <strain evidence="1">A17</strain>
        <strain evidence="2 3">cv. Jemalong A17</strain>
    </source>
</reference>
<name>A0A072U0X6_MEDTR</name>
<dbReference type="KEGG" id="mtr:25498672"/>
<dbReference type="Proteomes" id="UP000002051">
    <property type="component" value="Unassembled WGS sequence"/>
</dbReference>